<feature type="compositionally biased region" description="Polar residues" evidence="12">
    <location>
        <begin position="140"/>
        <end position="161"/>
    </location>
</feature>
<dbReference type="CDD" id="cd04476">
    <property type="entry name" value="RPA1_DBD_C"/>
    <property type="match status" value="1"/>
</dbReference>
<dbReference type="Pfam" id="PF04057">
    <property type="entry name" value="Rep-A_N"/>
    <property type="match status" value="1"/>
</dbReference>
<evidence type="ECO:0000256" key="4">
    <source>
        <dbReference type="ARBA" id="ARBA00022723"/>
    </source>
</evidence>
<dbReference type="InterPro" id="IPR012340">
    <property type="entry name" value="NA-bd_OB-fold"/>
</dbReference>
<dbReference type="GeneID" id="107228042"/>
<comment type="subcellular location">
    <subcellularLocation>
        <location evidence="1 11">Nucleus</location>
    </subcellularLocation>
</comment>
<dbReference type="InterPro" id="IPR004591">
    <property type="entry name" value="Rfa1"/>
</dbReference>
<evidence type="ECO:0000259" key="14">
    <source>
        <dbReference type="Pfam" id="PF04057"/>
    </source>
</evidence>
<dbReference type="Pfam" id="PF08646">
    <property type="entry name" value="Rep_fac-A_C"/>
    <property type="match status" value="1"/>
</dbReference>
<dbReference type="InParanoid" id="A0A6J0CBX3"/>
<sequence length="607" mass="67706">MYELSEGALDQIMNGVEVEKPILQILGHKKLQSASTQERYRLLVSDGKRINSYAMLATQLNSLITNDQLTEFSVCQVNRYAISMINNSGTQKRVMVILNIDVKIPGTEVGCKIGNPTQQDGNVQNGDSTPAARSAAPVPKTNNSSNSVRPGRQQQSYLNDSVSSGAGISTTPIEALSPYQNRWVIRARVANKSAIKTWSNARGEGSLFSMDLVDETGEIRCTAFRDQCDKFYNMIEFGKIYYISRCQLKPANKQFSNLKNEYEMTMTSETEVVPCHDDSDEIPTVKYDFAPISEIDGKEPNAIIDVLGVCKSCSDITTVVARTTRKELKKRDVNLVDESNTMVTLTLWGTQADEFDGSSNPVVAVKGARLAEFNGGKSLSTLNSSVLQIDPDIPEAHRLRGWYNTTGCTENVHTISKGLGGGSGGMNGPWLTFKEAKDMQLGCRETPDYFIVKATINMIRTENSLYKACPTDDCKKKLIDQSNEMYRCEKCNRNYPNFKYRLLASINLADWTDNQWVTAFNEEAEKILGMTAQEIGELKDNDDEAFLEKFGESAFKTFLLKLRVKMENYSDENRLKSTVVNVTPLDIKSYNNHLIAQIKELSNMGKA</sequence>
<reference evidence="18" key="1">
    <citation type="submission" date="2025-08" db="UniProtKB">
        <authorList>
            <consortium name="RefSeq"/>
        </authorList>
    </citation>
    <scope>IDENTIFICATION</scope>
    <source>
        <tissue evidence="18">Thorax and Abdomen</tissue>
    </source>
</reference>
<dbReference type="PANTHER" id="PTHR47165">
    <property type="entry name" value="OS03G0429900 PROTEIN"/>
    <property type="match status" value="1"/>
</dbReference>
<evidence type="ECO:0000256" key="9">
    <source>
        <dbReference type="ARBA" id="ARBA00058595"/>
    </source>
</evidence>
<keyword evidence="5 11" id="KW-0863">Zinc-finger</keyword>
<dbReference type="GO" id="GO:0005634">
    <property type="term" value="C:nucleus"/>
    <property type="evidence" value="ECO:0007669"/>
    <property type="project" value="UniProtKB-SubCell"/>
</dbReference>
<dbReference type="CDD" id="cd04475">
    <property type="entry name" value="RPA1_DBD_B"/>
    <property type="match status" value="1"/>
</dbReference>
<evidence type="ECO:0000259" key="13">
    <source>
        <dbReference type="Pfam" id="PF01336"/>
    </source>
</evidence>
<dbReference type="GO" id="GO:0006281">
    <property type="term" value="P:DNA repair"/>
    <property type="evidence" value="ECO:0007669"/>
    <property type="project" value="InterPro"/>
</dbReference>
<dbReference type="FunCoup" id="A0A6J0CBX3">
    <property type="interactions" value="2326"/>
</dbReference>
<evidence type="ECO:0000256" key="7">
    <source>
        <dbReference type="ARBA" id="ARBA00023125"/>
    </source>
</evidence>
<evidence type="ECO:0000256" key="8">
    <source>
        <dbReference type="ARBA" id="ARBA00023242"/>
    </source>
</evidence>
<evidence type="ECO:0000256" key="2">
    <source>
        <dbReference type="ARBA" id="ARBA00005690"/>
    </source>
</evidence>
<dbReference type="CTD" id="136038134"/>
<evidence type="ECO:0000256" key="3">
    <source>
        <dbReference type="ARBA" id="ARBA00022705"/>
    </source>
</evidence>
<evidence type="ECO:0000256" key="1">
    <source>
        <dbReference type="ARBA" id="ARBA00004123"/>
    </source>
</evidence>
<dbReference type="InterPro" id="IPR007199">
    <property type="entry name" value="Rep_factor-A_N"/>
</dbReference>
<feature type="domain" description="Replication factor A C-terminal" evidence="15">
    <location>
        <begin position="449"/>
        <end position="594"/>
    </location>
</feature>
<evidence type="ECO:0000256" key="12">
    <source>
        <dbReference type="SAM" id="MobiDB-lite"/>
    </source>
</evidence>
<keyword evidence="6 11" id="KW-0862">Zinc</keyword>
<evidence type="ECO:0000256" key="6">
    <source>
        <dbReference type="ARBA" id="ARBA00022833"/>
    </source>
</evidence>
<evidence type="ECO:0000313" key="18">
    <source>
        <dbReference type="RefSeq" id="XP_015524871.1"/>
    </source>
</evidence>
<dbReference type="SUPFAM" id="SSF50249">
    <property type="entry name" value="Nucleic acid-binding proteins"/>
    <property type="match status" value="4"/>
</dbReference>
<evidence type="ECO:0000259" key="16">
    <source>
        <dbReference type="Pfam" id="PF16900"/>
    </source>
</evidence>
<keyword evidence="17" id="KW-1185">Reference proteome</keyword>
<evidence type="ECO:0000259" key="15">
    <source>
        <dbReference type="Pfam" id="PF08646"/>
    </source>
</evidence>
<keyword evidence="7 11" id="KW-0238">DNA-binding</keyword>
<keyword evidence="3 11" id="KW-0235">DNA replication</keyword>
<accession>A0A6J0CBX3</accession>
<dbReference type="AlphaFoldDB" id="A0A6J0CBX3"/>
<feature type="compositionally biased region" description="Polar residues" evidence="12">
    <location>
        <begin position="115"/>
        <end position="128"/>
    </location>
</feature>
<dbReference type="CDD" id="cd04474">
    <property type="entry name" value="RPA1_DBD_A"/>
    <property type="match status" value="1"/>
</dbReference>
<evidence type="ECO:0000256" key="5">
    <source>
        <dbReference type="ARBA" id="ARBA00022771"/>
    </source>
</evidence>
<dbReference type="Pfam" id="PF16900">
    <property type="entry name" value="REPA_OB_2"/>
    <property type="match status" value="1"/>
</dbReference>
<dbReference type="GO" id="GO:0008270">
    <property type="term" value="F:zinc ion binding"/>
    <property type="evidence" value="ECO:0007669"/>
    <property type="project" value="UniProtKB-KW"/>
</dbReference>
<feature type="region of interest" description="Disordered" evidence="12">
    <location>
        <begin position="112"/>
        <end position="161"/>
    </location>
</feature>
<dbReference type="FunFam" id="2.40.50.140:FF:000064">
    <property type="entry name" value="Replication protein A subunit"/>
    <property type="match status" value="1"/>
</dbReference>
<feature type="domain" description="OB" evidence="13">
    <location>
        <begin position="183"/>
        <end position="268"/>
    </location>
</feature>
<dbReference type="InterPro" id="IPR004365">
    <property type="entry name" value="NA-bd_OB_tRNA"/>
</dbReference>
<evidence type="ECO:0000256" key="11">
    <source>
        <dbReference type="RuleBase" id="RU364130"/>
    </source>
</evidence>
<dbReference type="NCBIfam" id="TIGR00617">
    <property type="entry name" value="rpa1"/>
    <property type="match status" value="1"/>
</dbReference>
<organism evidence="18">
    <name type="scientific">Neodiprion lecontei</name>
    <name type="common">Redheaded pine sawfly</name>
    <dbReference type="NCBI Taxonomy" id="441921"/>
    <lineage>
        <taxon>Eukaryota</taxon>
        <taxon>Metazoa</taxon>
        <taxon>Ecdysozoa</taxon>
        <taxon>Arthropoda</taxon>
        <taxon>Hexapoda</taxon>
        <taxon>Insecta</taxon>
        <taxon>Pterygota</taxon>
        <taxon>Neoptera</taxon>
        <taxon>Endopterygota</taxon>
        <taxon>Hymenoptera</taxon>
        <taxon>Tenthredinoidea</taxon>
        <taxon>Diprionidae</taxon>
        <taxon>Diprioninae</taxon>
        <taxon>Neodiprion</taxon>
    </lineage>
</organism>
<name>A0A6J0CBX3_NEOLC</name>
<feature type="domain" description="Replication factor-A protein 1 N-terminal" evidence="14">
    <location>
        <begin position="4"/>
        <end position="102"/>
    </location>
</feature>
<keyword evidence="4 11" id="KW-0479">Metal-binding</keyword>
<dbReference type="KEGG" id="nlo:107228042"/>
<dbReference type="Proteomes" id="UP000829291">
    <property type="component" value="Chromosome 5"/>
</dbReference>
<evidence type="ECO:0000313" key="17">
    <source>
        <dbReference type="Proteomes" id="UP000829291"/>
    </source>
</evidence>
<dbReference type="OrthoDB" id="1751331at2759"/>
<dbReference type="RefSeq" id="XP_015524871.1">
    <property type="nucleotide sequence ID" value="XM_015669385.2"/>
</dbReference>
<dbReference type="GO" id="GO:0006310">
    <property type="term" value="P:DNA recombination"/>
    <property type="evidence" value="ECO:0007669"/>
    <property type="project" value="InterPro"/>
</dbReference>
<keyword evidence="8 11" id="KW-0539">Nucleus</keyword>
<gene>
    <name evidence="18" type="primary">LOC107228042</name>
</gene>
<dbReference type="PANTHER" id="PTHR47165:SF4">
    <property type="entry name" value="OS03G0429900 PROTEIN"/>
    <property type="match status" value="1"/>
</dbReference>
<dbReference type="GO" id="GO:0006260">
    <property type="term" value="P:DNA replication"/>
    <property type="evidence" value="ECO:0007669"/>
    <property type="project" value="UniProtKB-KW"/>
</dbReference>
<evidence type="ECO:0000256" key="10">
    <source>
        <dbReference type="ARBA" id="ARBA00062035"/>
    </source>
</evidence>
<dbReference type="FunFam" id="2.40.50.140:FF:000090">
    <property type="entry name" value="Replication protein A subunit"/>
    <property type="match status" value="1"/>
</dbReference>
<dbReference type="GO" id="GO:0003677">
    <property type="term" value="F:DNA binding"/>
    <property type="evidence" value="ECO:0007669"/>
    <property type="project" value="UniProtKB-KW"/>
</dbReference>
<comment type="subunit">
    <text evidence="10 11">Component of the heterotrimeric canonical replication protein A complex (RPA).</text>
</comment>
<proteinExistence type="inferred from homology"/>
<feature type="domain" description="Replication protein A OB" evidence="16">
    <location>
        <begin position="292"/>
        <end position="390"/>
    </location>
</feature>
<dbReference type="FunFam" id="2.40.50.140:FF:000041">
    <property type="entry name" value="Replication protein A subunit"/>
    <property type="match status" value="1"/>
</dbReference>
<protein>
    <recommendedName>
        <fullName evidence="11">Replication protein A subunit</fullName>
    </recommendedName>
</protein>
<dbReference type="FunFam" id="2.40.50.140:FF:000117">
    <property type="entry name" value="Replication protein A subunit"/>
    <property type="match status" value="1"/>
</dbReference>
<dbReference type="Gene3D" id="2.40.50.140">
    <property type="entry name" value="Nucleic acid-binding proteins"/>
    <property type="match status" value="4"/>
</dbReference>
<dbReference type="CDD" id="cd04477">
    <property type="entry name" value="RPA1N"/>
    <property type="match status" value="1"/>
</dbReference>
<comment type="similarity">
    <text evidence="2 11">Belongs to the replication factor A protein 1 family.</text>
</comment>
<dbReference type="InterPro" id="IPR013955">
    <property type="entry name" value="Rep_factor-A_C"/>
</dbReference>
<dbReference type="InterPro" id="IPR047192">
    <property type="entry name" value="Euk_RPA1_DBD_C"/>
</dbReference>
<comment type="function">
    <text evidence="9 11">As part of the heterotrimeric replication protein A complex (RPA/RP-A), binds and stabilizes single-stranded DNA intermediates, that form during DNA replication or upon DNA stress. It prevents their reannealing and in parallel, recruits and activates different proteins and complexes involved in DNA metabolism. Thereby, it plays an essential role both in DNA replication and the cellular response to DNA damage.</text>
</comment>
<dbReference type="Pfam" id="PF01336">
    <property type="entry name" value="tRNA_anti-codon"/>
    <property type="match status" value="1"/>
</dbReference>
<dbReference type="InterPro" id="IPR031657">
    <property type="entry name" value="REPA_OB_2"/>
</dbReference>